<dbReference type="EMBL" id="LRBV02000005">
    <property type="status" value="NOT_ANNOTATED_CDS"/>
    <property type="molecule type" value="Genomic_DNA"/>
</dbReference>
<evidence type="ECO:0000313" key="2">
    <source>
        <dbReference type="Proteomes" id="UP000594261"/>
    </source>
</evidence>
<reference evidence="1 2" key="1">
    <citation type="journal article" date="2016" name="G3 (Bethesda)">
        <title>First Draft Assembly and Annotation of the Genome of a California Endemic Oak Quercus lobata Nee (Fagaceae).</title>
        <authorList>
            <person name="Sork V.L."/>
            <person name="Fitz-Gibbon S.T."/>
            <person name="Puiu D."/>
            <person name="Crepeau M."/>
            <person name="Gugger P.F."/>
            <person name="Sherman R."/>
            <person name="Stevens K."/>
            <person name="Langley C.H."/>
            <person name="Pellegrini M."/>
            <person name="Salzberg S.L."/>
        </authorList>
    </citation>
    <scope>NUCLEOTIDE SEQUENCE [LARGE SCALE GENOMIC DNA]</scope>
    <source>
        <strain evidence="1 2">cv. SW786</strain>
    </source>
</reference>
<dbReference type="InParanoid" id="A0A7N2LU33"/>
<dbReference type="PANTHER" id="PTHR35495">
    <property type="entry name" value="OS06G0679600 PROTEIN"/>
    <property type="match status" value="1"/>
</dbReference>
<accession>A0A7N2LU33</accession>
<dbReference type="AlphaFoldDB" id="A0A7N2LU33"/>
<keyword evidence="2" id="KW-1185">Reference proteome</keyword>
<dbReference type="PANTHER" id="PTHR35495:SF1">
    <property type="entry name" value="OS06G0679600 PROTEIN"/>
    <property type="match status" value="1"/>
</dbReference>
<organism evidence="1 2">
    <name type="scientific">Quercus lobata</name>
    <name type="common">Valley oak</name>
    <dbReference type="NCBI Taxonomy" id="97700"/>
    <lineage>
        <taxon>Eukaryota</taxon>
        <taxon>Viridiplantae</taxon>
        <taxon>Streptophyta</taxon>
        <taxon>Embryophyta</taxon>
        <taxon>Tracheophyta</taxon>
        <taxon>Spermatophyta</taxon>
        <taxon>Magnoliopsida</taxon>
        <taxon>eudicotyledons</taxon>
        <taxon>Gunneridae</taxon>
        <taxon>Pentapetalae</taxon>
        <taxon>rosids</taxon>
        <taxon>fabids</taxon>
        <taxon>Fagales</taxon>
        <taxon>Fagaceae</taxon>
        <taxon>Quercus</taxon>
    </lineage>
</organism>
<sequence length="117" mass="13426">MKGSHKNTTGNSYMTTKRKEGFYRYLKPGALAQLRDSKITAKWHQKLYLETHMISSFQLALHEATPFSPSSLNQNNNTPYPSDAVPCFASRINYHPRCLQRKKLIAVTPVFHETDQV</sequence>
<proteinExistence type="predicted"/>
<protein>
    <submittedName>
        <fullName evidence="1">Uncharacterized protein</fullName>
    </submittedName>
</protein>
<dbReference type="Proteomes" id="UP000594261">
    <property type="component" value="Chromosome 5"/>
</dbReference>
<dbReference type="OMA" id="IPCFVAT"/>
<reference evidence="1" key="2">
    <citation type="submission" date="2021-01" db="UniProtKB">
        <authorList>
            <consortium name="EnsemblPlants"/>
        </authorList>
    </citation>
    <scope>IDENTIFICATION</scope>
</reference>
<dbReference type="Gramene" id="QL05p073115:mrna">
    <property type="protein sequence ID" value="QL05p073115:mrna:CDS:1"/>
    <property type="gene ID" value="QL05p073115"/>
</dbReference>
<name>A0A7N2LU33_QUELO</name>
<dbReference type="EnsemblPlants" id="QL05p073115:mrna">
    <property type="protein sequence ID" value="QL05p073115:mrna:CDS:1"/>
    <property type="gene ID" value="QL05p073115"/>
</dbReference>
<evidence type="ECO:0000313" key="1">
    <source>
        <dbReference type="EnsemblPlants" id="QL05p073115:mrna:CDS:1"/>
    </source>
</evidence>